<dbReference type="Proteomes" id="UP001179181">
    <property type="component" value="Unassembled WGS sequence"/>
</dbReference>
<dbReference type="InterPro" id="IPR020004">
    <property type="entry name" value="UDP-GlcNAc_Epase"/>
</dbReference>
<dbReference type="PANTHER" id="PTHR43174">
    <property type="entry name" value="UDP-N-ACETYLGLUCOSAMINE 2-EPIMERASE"/>
    <property type="match status" value="1"/>
</dbReference>
<comment type="caution">
    <text evidence="2">The sequence shown here is derived from an EMBL/GenBank/DDBJ whole genome shotgun (WGS) entry which is preliminary data.</text>
</comment>
<keyword evidence="3" id="KW-1185">Reference proteome</keyword>
<name>A0ABX0UU57_9BACT</name>
<dbReference type="Pfam" id="PF02350">
    <property type="entry name" value="Epimerase_2"/>
    <property type="match status" value="1"/>
</dbReference>
<dbReference type="PANTHER" id="PTHR43174:SF3">
    <property type="entry name" value="UDP-N-ACETYLGLUCOSAMINE 2-EPIMERASE"/>
    <property type="match status" value="1"/>
</dbReference>
<dbReference type="InterPro" id="IPR029767">
    <property type="entry name" value="WecB-like"/>
</dbReference>
<feature type="domain" description="UDP-N-acetylglucosamine 2-epimerase" evidence="1">
    <location>
        <begin position="23"/>
        <end position="370"/>
    </location>
</feature>
<evidence type="ECO:0000259" key="1">
    <source>
        <dbReference type="Pfam" id="PF02350"/>
    </source>
</evidence>
<dbReference type="EMBL" id="JAASQJ010000005">
    <property type="protein sequence ID" value="NIJ55335.1"/>
    <property type="molecule type" value="Genomic_DNA"/>
</dbReference>
<protein>
    <submittedName>
        <fullName evidence="2">UDP-hydrolysing UDP-N-acetyl-D-glucosamine 2-epimerase</fullName>
    </submittedName>
</protein>
<evidence type="ECO:0000313" key="3">
    <source>
        <dbReference type="Proteomes" id="UP001179181"/>
    </source>
</evidence>
<accession>A0ABX0UU57</accession>
<dbReference type="Gene3D" id="3.40.50.2000">
    <property type="entry name" value="Glycogen Phosphorylase B"/>
    <property type="match status" value="2"/>
</dbReference>
<organism evidence="2 3">
    <name type="scientific">Dyadobacter arcticus</name>
    <dbReference type="NCBI Taxonomy" id="1078754"/>
    <lineage>
        <taxon>Bacteria</taxon>
        <taxon>Pseudomonadati</taxon>
        <taxon>Bacteroidota</taxon>
        <taxon>Cytophagia</taxon>
        <taxon>Cytophagales</taxon>
        <taxon>Spirosomataceae</taxon>
        <taxon>Dyadobacter</taxon>
    </lineage>
</organism>
<dbReference type="SUPFAM" id="SSF53756">
    <property type="entry name" value="UDP-Glycosyltransferase/glycogen phosphorylase"/>
    <property type="match status" value="1"/>
</dbReference>
<gene>
    <name evidence="2" type="ORF">FHS68_004524</name>
</gene>
<dbReference type="InterPro" id="IPR003331">
    <property type="entry name" value="UDP_GlcNAc_Epimerase_2_dom"/>
</dbReference>
<proteinExistence type="predicted"/>
<dbReference type="CDD" id="cd03786">
    <property type="entry name" value="GTB_UDP-GlcNAc_2-Epimerase"/>
    <property type="match status" value="1"/>
</dbReference>
<dbReference type="NCBIfam" id="TIGR03568">
    <property type="entry name" value="NeuC_NnaA"/>
    <property type="match status" value="1"/>
</dbReference>
<dbReference type="RefSeq" id="WP_167275002.1">
    <property type="nucleotide sequence ID" value="NZ_JAASQJ010000005.1"/>
</dbReference>
<evidence type="ECO:0000313" key="2">
    <source>
        <dbReference type="EMBL" id="NIJ55335.1"/>
    </source>
</evidence>
<sequence>MRKICVVVSARASYSRSKTLLSAIKEHSNLQLQLVVMASALLNKFGHVASNIESDGFEITAIVTNCLEAEYRTSAAKTTGLGIIELATIFDHLRPDVVVTIADRFETMSTAIAASYMNIPLAHIQGGEVTGNIDEKVRHAITKLADIHFVATKDARSRVIRLGERPETVHLTGCPSIDLALETLNTAAPVSDPCYLYGGIGLQPDLSNPYLMVLQHSVTSESECAKIQIDSTLEAVRLLGMPTLWFWPNSDPGTCEIAKGIRTFHERNPDLPVHFFKNIPYATFLHLIHQCACLVGNSSTGIREGACLGVPTVNIGSRQSGRERGKNVVDAEPETGSIVTAIKYQLTQSRYTPNFLYGDGHAGVKIAQILAEIPLTFEKKITY</sequence>
<reference evidence="2 3" key="1">
    <citation type="submission" date="2020-03" db="EMBL/GenBank/DDBJ databases">
        <title>Genomic Encyclopedia of Type Strains, Phase IV (KMG-IV): sequencing the most valuable type-strain genomes for metagenomic binning, comparative biology and taxonomic classification.</title>
        <authorList>
            <person name="Goeker M."/>
        </authorList>
    </citation>
    <scope>NUCLEOTIDE SEQUENCE [LARGE SCALE GENOMIC DNA]</scope>
    <source>
        <strain evidence="2 3">DSM 102865</strain>
    </source>
</reference>